<dbReference type="AlphaFoldDB" id="A0A5P6VTZ0"/>
<sequence>MRILITNDDGIEADGIIRLAHAAKNFGEVWVVAPESQRSAASHSISLHNEIDVYPCEDFPVEGVHAFSCSGTPGDCVRVGGLSVMPERPDVVLSGINFGLNVASDIQYSATAGAAFEAAFQGYHAIALSEGCNFHDVTDKYIREILKKLLAEPLKPGHIHNVNFPDCQLADCQGILYDRTVSSGMFYKDHYNVVEELEDGGVRYMVEGVYTPEAEDESDFHAVLNNYISVSVVNNIGF</sequence>
<evidence type="ECO:0000256" key="4">
    <source>
        <dbReference type="ARBA" id="ARBA00022723"/>
    </source>
</evidence>
<dbReference type="GO" id="GO:0046872">
    <property type="term" value="F:metal ion binding"/>
    <property type="evidence" value="ECO:0007669"/>
    <property type="project" value="UniProtKB-UniRule"/>
</dbReference>
<feature type="binding site" evidence="7">
    <location>
        <position position="39"/>
    </location>
    <ligand>
        <name>a divalent metal cation</name>
        <dbReference type="ChEBI" id="CHEBI:60240"/>
    </ligand>
</feature>
<protein>
    <recommendedName>
        <fullName evidence="7">5'-nucleotidase SurE</fullName>
        <ecNumber evidence="7">3.1.3.5</ecNumber>
    </recommendedName>
    <alternativeName>
        <fullName evidence="7">Nucleoside 5'-monophosphate phosphohydrolase</fullName>
    </alternativeName>
</protein>
<keyword evidence="5 7" id="KW-0547">Nucleotide-binding</keyword>
<accession>A0A5P6VTZ0</accession>
<dbReference type="Gene3D" id="3.40.1210.10">
    <property type="entry name" value="Survival protein SurE-like phosphatase/nucleotidase"/>
    <property type="match status" value="1"/>
</dbReference>
<reference evidence="10" key="1">
    <citation type="submission" date="2019-08" db="EMBL/GenBank/DDBJ databases">
        <title>Complete Genome Sequence of the Polysaccharide-Degrading Rumen Bacterium Pseudobutyrivibrio xylanivorans MA3014.</title>
        <authorList>
            <person name="Palevich N."/>
            <person name="Maclean P.H."/>
            <person name="Kelly W.J."/>
            <person name="Leahy S.C."/>
            <person name="Rakonjac J."/>
            <person name="Attwood G.T."/>
        </authorList>
    </citation>
    <scope>NUCLEOTIDE SEQUENCE [LARGE SCALE GENOMIC DNA]</scope>
    <source>
        <strain evidence="10">MA3014</strain>
    </source>
</reference>
<evidence type="ECO:0000256" key="5">
    <source>
        <dbReference type="ARBA" id="ARBA00022741"/>
    </source>
</evidence>
<evidence type="ECO:0000256" key="7">
    <source>
        <dbReference type="HAMAP-Rule" id="MF_00060"/>
    </source>
</evidence>
<dbReference type="GO" id="GO:0000166">
    <property type="term" value="F:nucleotide binding"/>
    <property type="evidence" value="ECO:0007669"/>
    <property type="project" value="UniProtKB-KW"/>
</dbReference>
<dbReference type="NCBIfam" id="TIGR00087">
    <property type="entry name" value="surE"/>
    <property type="match status" value="1"/>
</dbReference>
<dbReference type="Pfam" id="PF01975">
    <property type="entry name" value="SurE"/>
    <property type="match status" value="1"/>
</dbReference>
<feature type="binding site" evidence="7">
    <location>
        <position position="97"/>
    </location>
    <ligand>
        <name>a divalent metal cation</name>
        <dbReference type="ChEBI" id="CHEBI:60240"/>
    </ligand>
</feature>
<dbReference type="PANTHER" id="PTHR30457">
    <property type="entry name" value="5'-NUCLEOTIDASE SURE"/>
    <property type="match status" value="1"/>
</dbReference>
<comment type="similarity">
    <text evidence="2 7">Belongs to the SurE nucleotidase family.</text>
</comment>
<dbReference type="RefSeq" id="WP_151624879.1">
    <property type="nucleotide sequence ID" value="NZ_CP043028.1"/>
</dbReference>
<dbReference type="HAMAP" id="MF_00060">
    <property type="entry name" value="SurE"/>
    <property type="match status" value="1"/>
</dbReference>
<gene>
    <name evidence="7 9" type="primary">surE</name>
    <name evidence="9" type="ORF">FXF36_13310</name>
</gene>
<comment type="catalytic activity">
    <reaction evidence="1 7">
        <text>a ribonucleoside 5'-phosphate + H2O = a ribonucleoside + phosphate</text>
        <dbReference type="Rhea" id="RHEA:12484"/>
        <dbReference type="ChEBI" id="CHEBI:15377"/>
        <dbReference type="ChEBI" id="CHEBI:18254"/>
        <dbReference type="ChEBI" id="CHEBI:43474"/>
        <dbReference type="ChEBI" id="CHEBI:58043"/>
        <dbReference type="EC" id="3.1.3.5"/>
    </reaction>
</comment>
<evidence type="ECO:0000256" key="6">
    <source>
        <dbReference type="ARBA" id="ARBA00022801"/>
    </source>
</evidence>
<dbReference type="GO" id="GO:0008254">
    <property type="term" value="F:3'-nucleotidase activity"/>
    <property type="evidence" value="ECO:0007669"/>
    <property type="project" value="TreeGrafter"/>
</dbReference>
<keyword evidence="6 7" id="KW-0378">Hydrolase</keyword>
<comment type="cofactor">
    <cofactor evidence="7">
        <name>a divalent metal cation</name>
        <dbReference type="ChEBI" id="CHEBI:60240"/>
    </cofactor>
    <text evidence="7">Binds 1 divalent metal cation per subunit.</text>
</comment>
<name>A0A5P6VTZ0_PSEXY</name>
<dbReference type="InterPro" id="IPR036523">
    <property type="entry name" value="SurE-like_sf"/>
</dbReference>
<comment type="function">
    <text evidence="7">Nucleotidase that shows phosphatase activity on nucleoside 5'-monophosphates.</text>
</comment>
<dbReference type="SUPFAM" id="SSF64167">
    <property type="entry name" value="SurE-like"/>
    <property type="match status" value="1"/>
</dbReference>
<comment type="subcellular location">
    <subcellularLocation>
        <location evidence="7">Cytoplasm</location>
    </subcellularLocation>
</comment>
<keyword evidence="3 7" id="KW-0963">Cytoplasm</keyword>
<dbReference type="GO" id="GO:0004309">
    <property type="term" value="F:exopolyphosphatase activity"/>
    <property type="evidence" value="ECO:0007669"/>
    <property type="project" value="TreeGrafter"/>
</dbReference>
<dbReference type="EMBL" id="CP043028">
    <property type="protein sequence ID" value="QFJ55788.1"/>
    <property type="molecule type" value="Genomic_DNA"/>
</dbReference>
<dbReference type="InterPro" id="IPR030048">
    <property type="entry name" value="SurE"/>
</dbReference>
<feature type="binding site" evidence="7">
    <location>
        <position position="8"/>
    </location>
    <ligand>
        <name>a divalent metal cation</name>
        <dbReference type="ChEBI" id="CHEBI:60240"/>
    </ligand>
</feature>
<keyword evidence="4 7" id="KW-0479">Metal-binding</keyword>
<dbReference type="PANTHER" id="PTHR30457:SF12">
    <property type="entry name" value="5'_3'-NUCLEOTIDASE SURE"/>
    <property type="match status" value="1"/>
</dbReference>
<proteinExistence type="inferred from homology"/>
<dbReference type="GO" id="GO:0005737">
    <property type="term" value="C:cytoplasm"/>
    <property type="evidence" value="ECO:0007669"/>
    <property type="project" value="UniProtKB-SubCell"/>
</dbReference>
<evidence type="ECO:0000313" key="9">
    <source>
        <dbReference type="EMBL" id="QFJ55788.1"/>
    </source>
</evidence>
<feature type="binding site" evidence="7">
    <location>
        <position position="9"/>
    </location>
    <ligand>
        <name>a divalent metal cation</name>
        <dbReference type="ChEBI" id="CHEBI:60240"/>
    </ligand>
</feature>
<dbReference type="GO" id="GO:0008253">
    <property type="term" value="F:5'-nucleotidase activity"/>
    <property type="evidence" value="ECO:0007669"/>
    <property type="project" value="UniProtKB-UniRule"/>
</dbReference>
<dbReference type="InterPro" id="IPR002828">
    <property type="entry name" value="SurE-like_Pase/nucleotidase"/>
</dbReference>
<feature type="domain" description="Survival protein SurE-like phosphatase/nucleotidase" evidence="8">
    <location>
        <begin position="3"/>
        <end position="179"/>
    </location>
</feature>
<organism evidence="9 10">
    <name type="scientific">Pseudobutyrivibrio xylanivorans</name>
    <dbReference type="NCBI Taxonomy" id="185007"/>
    <lineage>
        <taxon>Bacteria</taxon>
        <taxon>Bacillati</taxon>
        <taxon>Bacillota</taxon>
        <taxon>Clostridia</taxon>
        <taxon>Lachnospirales</taxon>
        <taxon>Lachnospiraceae</taxon>
        <taxon>Pseudobutyrivibrio</taxon>
    </lineage>
</organism>
<evidence type="ECO:0000259" key="8">
    <source>
        <dbReference type="Pfam" id="PF01975"/>
    </source>
</evidence>
<dbReference type="EC" id="3.1.3.5" evidence="7"/>
<evidence type="ECO:0000313" key="10">
    <source>
        <dbReference type="Proteomes" id="UP000327030"/>
    </source>
</evidence>
<dbReference type="OrthoDB" id="9780815at2"/>
<evidence type="ECO:0000256" key="1">
    <source>
        <dbReference type="ARBA" id="ARBA00000815"/>
    </source>
</evidence>
<dbReference type="KEGG" id="pxv:FXF36_13310"/>
<dbReference type="Proteomes" id="UP000327030">
    <property type="component" value="Chromosome 1"/>
</dbReference>
<evidence type="ECO:0000256" key="3">
    <source>
        <dbReference type="ARBA" id="ARBA00022490"/>
    </source>
</evidence>
<evidence type="ECO:0000256" key="2">
    <source>
        <dbReference type="ARBA" id="ARBA00011062"/>
    </source>
</evidence>